<organism evidence="3 4">
    <name type="scientific">Vulgatibacter incomptus</name>
    <dbReference type="NCBI Taxonomy" id="1391653"/>
    <lineage>
        <taxon>Bacteria</taxon>
        <taxon>Pseudomonadati</taxon>
        <taxon>Myxococcota</taxon>
        <taxon>Myxococcia</taxon>
        <taxon>Myxococcales</taxon>
        <taxon>Cystobacterineae</taxon>
        <taxon>Vulgatibacteraceae</taxon>
        <taxon>Vulgatibacter</taxon>
    </lineage>
</organism>
<accession>A0A0K1PBQ4</accession>
<evidence type="ECO:0000313" key="3">
    <source>
        <dbReference type="EMBL" id="AKU90968.1"/>
    </source>
</evidence>
<protein>
    <submittedName>
        <fullName evidence="3">Periplasmic hemin-binding protein</fullName>
    </submittedName>
</protein>
<dbReference type="PANTHER" id="PTHR30535">
    <property type="entry name" value="VITAMIN B12-BINDING PROTEIN"/>
    <property type="match status" value="1"/>
</dbReference>
<sequence>MIAGFLLIALAASSPASAADPAQARIVTLGGPVTEAVFALAAGSRVVGVDDSSQAVEGAAALPKVGYYRTVGAEGILSLRPTLVIATEEAGPKAALDQLRSAGVPVLLLPAEATVEGAKRRIRAVAEALDLRAEGAALLARMDVDLAEAASQIGSSSDHPKVLFLFAPGQNALSASGRGTAADEMIRLAGATNAIDGYQGYKPLSAEAAIAAQPMVILVTTSTLARLGGKPGVLALPGLSATPAGRAGRVVALEDLFLLGFGPRTGAAVKALAEQLRGADVQ</sequence>
<dbReference type="AlphaFoldDB" id="A0A0K1PBQ4"/>
<dbReference type="OrthoDB" id="9797736at2"/>
<dbReference type="PATRIC" id="fig|1391653.3.peg.1424"/>
<dbReference type="Pfam" id="PF01497">
    <property type="entry name" value="Peripla_BP_2"/>
    <property type="match status" value="1"/>
</dbReference>
<dbReference type="PANTHER" id="PTHR30535:SF4">
    <property type="entry name" value="HEMIN-BINDING PERIPLASMIC PROTEIN HMUT"/>
    <property type="match status" value="1"/>
</dbReference>
<dbReference type="KEGG" id="vin:AKJ08_1355"/>
<evidence type="ECO:0000259" key="2">
    <source>
        <dbReference type="PROSITE" id="PS50983"/>
    </source>
</evidence>
<dbReference type="PROSITE" id="PS50983">
    <property type="entry name" value="FE_B12_PBP"/>
    <property type="match status" value="1"/>
</dbReference>
<dbReference type="STRING" id="1391653.AKJ08_1355"/>
<dbReference type="Gene3D" id="3.40.50.1980">
    <property type="entry name" value="Nitrogenase molybdenum iron protein domain"/>
    <property type="match status" value="2"/>
</dbReference>
<dbReference type="Proteomes" id="UP000055590">
    <property type="component" value="Chromosome"/>
</dbReference>
<name>A0A0K1PBQ4_9BACT</name>
<dbReference type="SUPFAM" id="SSF53807">
    <property type="entry name" value="Helical backbone' metal receptor"/>
    <property type="match status" value="1"/>
</dbReference>
<dbReference type="EMBL" id="CP012332">
    <property type="protein sequence ID" value="AKU90968.1"/>
    <property type="molecule type" value="Genomic_DNA"/>
</dbReference>
<feature type="signal peptide" evidence="1">
    <location>
        <begin position="1"/>
        <end position="18"/>
    </location>
</feature>
<feature type="domain" description="Fe/B12 periplasmic-binding" evidence="2">
    <location>
        <begin position="25"/>
        <end position="280"/>
    </location>
</feature>
<feature type="chain" id="PRO_5005465588" evidence="1">
    <location>
        <begin position="19"/>
        <end position="282"/>
    </location>
</feature>
<dbReference type="InterPro" id="IPR002491">
    <property type="entry name" value="ABC_transptr_periplasmic_BD"/>
</dbReference>
<proteinExistence type="predicted"/>
<gene>
    <name evidence="3" type="ORF">AKJ08_1355</name>
</gene>
<keyword evidence="4" id="KW-1185">Reference proteome</keyword>
<dbReference type="InterPro" id="IPR050902">
    <property type="entry name" value="ABC_Transporter_SBP"/>
</dbReference>
<dbReference type="RefSeq" id="WP_082342820.1">
    <property type="nucleotide sequence ID" value="NZ_CP012332.1"/>
</dbReference>
<reference evidence="3 4" key="1">
    <citation type="submission" date="2015-08" db="EMBL/GenBank/DDBJ databases">
        <authorList>
            <person name="Babu N.S."/>
            <person name="Beckwith C.J."/>
            <person name="Beseler K.G."/>
            <person name="Brison A."/>
            <person name="Carone J.V."/>
            <person name="Caskin T.P."/>
            <person name="Diamond M."/>
            <person name="Durham M.E."/>
            <person name="Foxe J.M."/>
            <person name="Go M."/>
            <person name="Henderson B.A."/>
            <person name="Jones I.B."/>
            <person name="McGettigan J.A."/>
            <person name="Micheletti S.J."/>
            <person name="Nasrallah M.E."/>
            <person name="Ortiz D."/>
            <person name="Piller C.R."/>
            <person name="Privatt S.R."/>
            <person name="Schneider S.L."/>
            <person name="Sharp S."/>
            <person name="Smith T.C."/>
            <person name="Stanton J.D."/>
            <person name="Ullery H.E."/>
            <person name="Wilson R.J."/>
            <person name="Serrano M.G."/>
            <person name="Buck G."/>
            <person name="Lee V."/>
            <person name="Wang Y."/>
            <person name="Carvalho R."/>
            <person name="Voegtly L."/>
            <person name="Shi R."/>
            <person name="Duckworth R."/>
            <person name="Johnson A."/>
            <person name="Loviza R."/>
            <person name="Walstead R."/>
            <person name="Shah Z."/>
            <person name="Kiflezghi M."/>
            <person name="Wade K."/>
            <person name="Ball S.L."/>
            <person name="Bradley K.W."/>
            <person name="Asai D.J."/>
            <person name="Bowman C.A."/>
            <person name="Russell D.A."/>
            <person name="Pope W.H."/>
            <person name="Jacobs-Sera D."/>
            <person name="Hendrix R.W."/>
            <person name="Hatfull G.F."/>
        </authorList>
    </citation>
    <scope>NUCLEOTIDE SEQUENCE [LARGE SCALE GENOMIC DNA]</scope>
    <source>
        <strain evidence="3 4">DSM 27710</strain>
    </source>
</reference>
<evidence type="ECO:0000313" key="4">
    <source>
        <dbReference type="Proteomes" id="UP000055590"/>
    </source>
</evidence>
<keyword evidence="1" id="KW-0732">Signal</keyword>
<evidence type="ECO:0000256" key="1">
    <source>
        <dbReference type="SAM" id="SignalP"/>
    </source>
</evidence>